<reference evidence="2" key="1">
    <citation type="journal article" date="2010" name="Genome Res.">
        <title>Population genomic sequencing of Coccidioides fungi reveals recent hybridization and transposon control.</title>
        <authorList>
            <person name="Neafsey D.E."/>
            <person name="Barker B.M."/>
            <person name="Sharpton T.J."/>
            <person name="Stajich J.E."/>
            <person name="Park D.J."/>
            <person name="Whiston E."/>
            <person name="Hung C.-Y."/>
            <person name="McMahan C."/>
            <person name="White J."/>
            <person name="Sykes S."/>
            <person name="Heiman D."/>
            <person name="Young S."/>
            <person name="Zeng Q."/>
            <person name="Abouelleil A."/>
            <person name="Aftuck L."/>
            <person name="Bessette D."/>
            <person name="Brown A."/>
            <person name="FitzGerald M."/>
            <person name="Lui A."/>
            <person name="Macdonald J.P."/>
            <person name="Priest M."/>
            <person name="Orbach M.J."/>
            <person name="Galgiani J.N."/>
            <person name="Kirkland T.N."/>
            <person name="Cole G.T."/>
            <person name="Birren B.W."/>
            <person name="Henn M.R."/>
            <person name="Taylor J.W."/>
            <person name="Rounsley S.D."/>
        </authorList>
    </citation>
    <scope>NUCLEOTIDE SEQUENCE [LARGE SCALE GENOMIC DNA]</scope>
    <source>
        <strain evidence="2">RMSCC 2394</strain>
    </source>
</reference>
<evidence type="ECO:0000313" key="2">
    <source>
        <dbReference type="Proteomes" id="UP000054565"/>
    </source>
</evidence>
<accession>A0A0J6YFZ7</accession>
<dbReference type="AlphaFoldDB" id="A0A0J6YFZ7"/>
<evidence type="ECO:0000313" key="1">
    <source>
        <dbReference type="EMBL" id="KMP06590.1"/>
    </source>
</evidence>
<dbReference type="Proteomes" id="UP000054565">
    <property type="component" value="Unassembled WGS sequence"/>
</dbReference>
<proteinExistence type="predicted"/>
<sequence>MRSQQDISDHGLHLGHSPDTIFMEAVVAEFSAGSNAQASGTGAILTEYGIDVLDLFLDVSTICHFINVRMKCEGRALKYAQGGLHNEAELVLGGEGYMKQSAKHCTSEREQCPALLKLRSGHRGNKEQCGSSLARVFAVLNKYFLVLNVIPPGLISKGLCSVSWIAGLYQRACSRMRGIVLSRYHLSLEARIVEMMRTRHSMLVDSKPVGQVRLVLNMRAVERKFLY</sequence>
<dbReference type="EMBL" id="DS028096">
    <property type="protein sequence ID" value="KMP06590.1"/>
    <property type="molecule type" value="Genomic_DNA"/>
</dbReference>
<name>A0A0J6YFZ7_COCIT</name>
<gene>
    <name evidence="1" type="ORF">CIRG_06271</name>
</gene>
<protein>
    <submittedName>
        <fullName evidence="1">Uncharacterized protein</fullName>
    </submittedName>
</protein>
<organism evidence="1 2">
    <name type="scientific">Coccidioides immitis RMSCC 2394</name>
    <dbReference type="NCBI Taxonomy" id="404692"/>
    <lineage>
        <taxon>Eukaryota</taxon>
        <taxon>Fungi</taxon>
        <taxon>Dikarya</taxon>
        <taxon>Ascomycota</taxon>
        <taxon>Pezizomycotina</taxon>
        <taxon>Eurotiomycetes</taxon>
        <taxon>Eurotiomycetidae</taxon>
        <taxon>Onygenales</taxon>
        <taxon>Onygenaceae</taxon>
        <taxon>Coccidioides</taxon>
    </lineage>
</organism>